<dbReference type="Pfam" id="PF01546">
    <property type="entry name" value="Peptidase_M20"/>
    <property type="match status" value="1"/>
</dbReference>
<keyword evidence="2" id="KW-1185">Reference proteome</keyword>
<sequence>MEASAQANKALHSIPEAAQELAPELIALRHVLHQIPELALELPHTQNAVLEAIADCSELEITHCNSATGFVAVVRGGHAPTGGSQRPIILLRADMDALPVQETTQLPWASTNGNMHACGHDLHMAGLVGALKIL</sequence>
<dbReference type="STRING" id="185761.SAMN05660282_01925"/>
<accession>A0A1I2UKP6</accession>
<name>A0A1I2UKP6_9CORY</name>
<organism evidence="1 2">
    <name type="scientific">Corynebacterium spheniscorum</name>
    <dbReference type="NCBI Taxonomy" id="185761"/>
    <lineage>
        <taxon>Bacteria</taxon>
        <taxon>Bacillati</taxon>
        <taxon>Actinomycetota</taxon>
        <taxon>Actinomycetes</taxon>
        <taxon>Mycobacteriales</taxon>
        <taxon>Corynebacteriaceae</taxon>
        <taxon>Corynebacterium</taxon>
    </lineage>
</organism>
<dbReference type="PANTHER" id="PTHR11014">
    <property type="entry name" value="PEPTIDASE M20 FAMILY MEMBER"/>
    <property type="match status" value="1"/>
</dbReference>
<protein>
    <submittedName>
        <fullName evidence="1">Peptidase family M20/M25/M40</fullName>
    </submittedName>
</protein>
<dbReference type="Proteomes" id="UP000199065">
    <property type="component" value="Unassembled WGS sequence"/>
</dbReference>
<proteinExistence type="predicted"/>
<dbReference type="SUPFAM" id="SSF53187">
    <property type="entry name" value="Zn-dependent exopeptidases"/>
    <property type="match status" value="1"/>
</dbReference>
<dbReference type="PANTHER" id="PTHR11014:SF63">
    <property type="entry name" value="METALLOPEPTIDASE, PUTATIVE (AFU_ORTHOLOGUE AFUA_6G09600)-RELATED"/>
    <property type="match status" value="1"/>
</dbReference>
<reference evidence="1 2" key="1">
    <citation type="submission" date="2016-10" db="EMBL/GenBank/DDBJ databases">
        <authorList>
            <person name="de Groot N.N."/>
        </authorList>
    </citation>
    <scope>NUCLEOTIDE SEQUENCE [LARGE SCALE GENOMIC DNA]</scope>
    <source>
        <strain>J11</strain>
        <strain evidence="2">PG 39</strain>
    </source>
</reference>
<dbReference type="InterPro" id="IPR017439">
    <property type="entry name" value="Amidohydrolase"/>
</dbReference>
<dbReference type="InterPro" id="IPR002933">
    <property type="entry name" value="Peptidase_M20"/>
</dbReference>
<gene>
    <name evidence="1" type="ORF">SAMN05660282_01925</name>
</gene>
<dbReference type="GO" id="GO:0016787">
    <property type="term" value="F:hydrolase activity"/>
    <property type="evidence" value="ECO:0007669"/>
    <property type="project" value="InterPro"/>
</dbReference>
<dbReference type="AlphaFoldDB" id="A0A1I2UKP6"/>
<dbReference type="Gene3D" id="3.40.630.10">
    <property type="entry name" value="Zn peptidases"/>
    <property type="match status" value="1"/>
</dbReference>
<dbReference type="EMBL" id="FOPJ01000014">
    <property type="protein sequence ID" value="SFG77742.1"/>
    <property type="molecule type" value="Genomic_DNA"/>
</dbReference>
<evidence type="ECO:0000313" key="2">
    <source>
        <dbReference type="Proteomes" id="UP000199065"/>
    </source>
</evidence>
<evidence type="ECO:0000313" key="1">
    <source>
        <dbReference type="EMBL" id="SFG77742.1"/>
    </source>
</evidence>